<keyword evidence="1" id="KW-0472">Membrane</keyword>
<feature type="transmembrane region" description="Helical" evidence="1">
    <location>
        <begin position="90"/>
        <end position="110"/>
    </location>
</feature>
<gene>
    <name evidence="2" type="ORF">SAMN04488564_103256</name>
</gene>
<keyword evidence="1" id="KW-0812">Transmembrane</keyword>
<feature type="transmembrane region" description="Helical" evidence="1">
    <location>
        <begin position="20"/>
        <end position="42"/>
    </location>
</feature>
<feature type="transmembrane region" description="Helical" evidence="1">
    <location>
        <begin position="54"/>
        <end position="78"/>
    </location>
</feature>
<sequence>MKTTALMHTSPRQRRITWGFGLAVGIGMIGIGPLFASLWPGFDHSPWDINTMLLGLGVGLCAIAYIFGRIAVAAVTEGRRNAVSPPTRRAYLVAGGGFVLAALALTYALATSAS</sequence>
<protein>
    <submittedName>
        <fullName evidence="2">Uncharacterized protein</fullName>
    </submittedName>
</protein>
<keyword evidence="3" id="KW-1185">Reference proteome</keyword>
<dbReference type="Proteomes" id="UP000198583">
    <property type="component" value="Unassembled WGS sequence"/>
</dbReference>
<name>A0A1I6DWN2_9PSEU</name>
<dbReference type="EMBL" id="FOYL01000003">
    <property type="protein sequence ID" value="SFR09873.1"/>
    <property type="molecule type" value="Genomic_DNA"/>
</dbReference>
<dbReference type="STRING" id="84724.SAMN04488564_103256"/>
<dbReference type="RefSeq" id="WP_245821867.1">
    <property type="nucleotide sequence ID" value="NZ_FOYL01000003.1"/>
</dbReference>
<organism evidence="2 3">
    <name type="scientific">Lentzea waywayandensis</name>
    <dbReference type="NCBI Taxonomy" id="84724"/>
    <lineage>
        <taxon>Bacteria</taxon>
        <taxon>Bacillati</taxon>
        <taxon>Actinomycetota</taxon>
        <taxon>Actinomycetes</taxon>
        <taxon>Pseudonocardiales</taxon>
        <taxon>Pseudonocardiaceae</taxon>
        <taxon>Lentzea</taxon>
    </lineage>
</organism>
<evidence type="ECO:0000256" key="1">
    <source>
        <dbReference type="SAM" id="Phobius"/>
    </source>
</evidence>
<proteinExistence type="predicted"/>
<dbReference type="AlphaFoldDB" id="A0A1I6DWN2"/>
<reference evidence="3" key="1">
    <citation type="submission" date="2016-10" db="EMBL/GenBank/DDBJ databases">
        <authorList>
            <person name="Varghese N."/>
            <person name="Submissions S."/>
        </authorList>
    </citation>
    <scope>NUCLEOTIDE SEQUENCE [LARGE SCALE GENOMIC DNA]</scope>
    <source>
        <strain evidence="3">DSM 44232</strain>
    </source>
</reference>
<evidence type="ECO:0000313" key="2">
    <source>
        <dbReference type="EMBL" id="SFR09873.1"/>
    </source>
</evidence>
<evidence type="ECO:0000313" key="3">
    <source>
        <dbReference type="Proteomes" id="UP000198583"/>
    </source>
</evidence>
<accession>A0A1I6DWN2</accession>
<keyword evidence="1" id="KW-1133">Transmembrane helix</keyword>